<dbReference type="InterPro" id="IPR001633">
    <property type="entry name" value="EAL_dom"/>
</dbReference>
<gene>
    <name evidence="2" type="ORF">ACFSJ3_18190</name>
</gene>
<comment type="caution">
    <text evidence="2">The sequence shown here is derived from an EMBL/GenBank/DDBJ whole genome shotgun (WGS) entry which is preliminary data.</text>
</comment>
<proteinExistence type="predicted"/>
<dbReference type="InterPro" id="IPR029787">
    <property type="entry name" value="Nucleotide_cyclase"/>
</dbReference>
<dbReference type="Gene3D" id="3.30.70.270">
    <property type="match status" value="1"/>
</dbReference>
<dbReference type="PANTHER" id="PTHR33121">
    <property type="entry name" value="CYCLIC DI-GMP PHOSPHODIESTERASE PDEF"/>
    <property type="match status" value="1"/>
</dbReference>
<dbReference type="InterPro" id="IPR000160">
    <property type="entry name" value="GGDEF_dom"/>
</dbReference>
<dbReference type="Gene3D" id="3.20.20.450">
    <property type="entry name" value="EAL domain"/>
    <property type="match status" value="1"/>
</dbReference>
<name>A0ABW4XSG0_9GAMM</name>
<dbReference type="Pfam" id="PF00563">
    <property type="entry name" value="EAL"/>
    <property type="match status" value="1"/>
</dbReference>
<evidence type="ECO:0000313" key="3">
    <source>
        <dbReference type="Proteomes" id="UP001597380"/>
    </source>
</evidence>
<dbReference type="SMART" id="SM01204">
    <property type="entry name" value="FIST_C"/>
    <property type="match status" value="1"/>
</dbReference>
<dbReference type="InterPro" id="IPR019494">
    <property type="entry name" value="FIST_C"/>
</dbReference>
<evidence type="ECO:0000259" key="1">
    <source>
        <dbReference type="PROSITE" id="PS50883"/>
    </source>
</evidence>
<evidence type="ECO:0000313" key="2">
    <source>
        <dbReference type="EMBL" id="MFD2097922.1"/>
    </source>
</evidence>
<dbReference type="EMBL" id="JBHUHT010000030">
    <property type="protein sequence ID" value="MFD2097922.1"/>
    <property type="molecule type" value="Genomic_DNA"/>
</dbReference>
<dbReference type="SMART" id="SM00267">
    <property type="entry name" value="GGDEF"/>
    <property type="match status" value="1"/>
</dbReference>
<dbReference type="CDD" id="cd01948">
    <property type="entry name" value="EAL"/>
    <property type="match status" value="1"/>
</dbReference>
<reference evidence="3" key="1">
    <citation type="journal article" date="2019" name="Int. J. Syst. Evol. Microbiol.">
        <title>The Global Catalogue of Microorganisms (GCM) 10K type strain sequencing project: providing services to taxonomists for standard genome sequencing and annotation.</title>
        <authorList>
            <consortium name="The Broad Institute Genomics Platform"/>
            <consortium name="The Broad Institute Genome Sequencing Center for Infectious Disease"/>
            <person name="Wu L."/>
            <person name="Ma J."/>
        </authorList>
    </citation>
    <scope>NUCLEOTIDE SEQUENCE [LARGE SCALE GENOMIC DNA]</scope>
    <source>
        <strain evidence="3">CGMCC 1.10992</strain>
    </source>
</reference>
<dbReference type="Proteomes" id="UP001597380">
    <property type="component" value="Unassembled WGS sequence"/>
</dbReference>
<accession>A0ABW4XSG0</accession>
<dbReference type="Pfam" id="PF08495">
    <property type="entry name" value="FIST"/>
    <property type="match status" value="1"/>
</dbReference>
<dbReference type="InterPro" id="IPR043128">
    <property type="entry name" value="Rev_trsase/Diguanyl_cyclase"/>
</dbReference>
<dbReference type="SMART" id="SM00052">
    <property type="entry name" value="EAL"/>
    <property type="match status" value="1"/>
</dbReference>
<dbReference type="Pfam" id="PF10442">
    <property type="entry name" value="FIST_C"/>
    <property type="match status" value="1"/>
</dbReference>
<sequence length="846" mass="94682">MRVDNHHFTNLDDALGQLAHWQVVSDDSAQYLIQVFAALPTGDARALASELKRVFPHSVVLGMSTNNGLCLGKLFEAPIVVSLLRLEHTQLVGGLHTISPETATSDVNALVKEVHRQDCKAIISFAHGIDASHQHMFAGAREHCSVPIVGGIADHSKEAQGPWVMLDTHVSANTIVAVTLNSQQLQVWQRAFLEWIPIGREMTVTHSDGHRLYSLDNEPVIEAYSRYFSVDGHCQFEVCQDFPIYCRTQGDMVYSAPVSLYEDGSMQMTEVLPQGEKVQFSYFHPNLSKSRIREELRGMHEQLPEAIFLYNCASRVFNGDGSIEEEVEVFEQLAPSAGAYCFGEFSAEPEQRIAHHSVTYLGLAETPRTRAVDQPEFSQHRPVDRSLSPLFSLINQAFIDLAQLNANLEQQVGEKSRALISSIQQHRLTGLPNRSQMNTQLAPYKKLRGIVVIKLCNLGWINHGAGDHFGDQAVTWVAHQIDQFCEQRWGNDYVLLQLSSSEWLLAVCCQTSQKAMRSDLIELISGIESQRCPLRKGRELHHTNVVLKAGVAVQSNGLMPQSEVKLNRLLHRAKQARRDALSGNQVVCFYRPTDTLIADPSQAMMAIEIVKNALEQGGVEIFGQPIFEQGTRQIASVECLVRIRDGEGFLPPGIFLPAISQTNLYSELSREIIRLSIAQMDSQGLRYSINVAPQDLFNDETFACLLAQIKAAKQPELIGIEVLESEQIRDYEAFAKKLSQLSELHARVIIDDFGSGYSNLNEILKLKPQIVKLDGSLVRDMDTDPQQRLMVEHFNNLCQAMNIRTTAEFVRNQAICEIVESIGVDYLQGFYLAEPQPLAQLLEQYT</sequence>
<dbReference type="RefSeq" id="WP_345340061.1">
    <property type="nucleotide sequence ID" value="NZ_BAABLI010000013.1"/>
</dbReference>
<dbReference type="InterPro" id="IPR050706">
    <property type="entry name" value="Cyclic-di-GMP_PDE-like"/>
</dbReference>
<dbReference type="SUPFAM" id="SSF55073">
    <property type="entry name" value="Nucleotide cyclase"/>
    <property type="match status" value="1"/>
</dbReference>
<keyword evidence="3" id="KW-1185">Reference proteome</keyword>
<dbReference type="SUPFAM" id="SSF141868">
    <property type="entry name" value="EAL domain-like"/>
    <property type="match status" value="1"/>
</dbReference>
<dbReference type="PROSITE" id="PS50883">
    <property type="entry name" value="EAL"/>
    <property type="match status" value="1"/>
</dbReference>
<dbReference type="InterPro" id="IPR035919">
    <property type="entry name" value="EAL_sf"/>
</dbReference>
<dbReference type="SMART" id="SM00897">
    <property type="entry name" value="FIST"/>
    <property type="match status" value="1"/>
</dbReference>
<feature type="domain" description="EAL" evidence="1">
    <location>
        <begin position="603"/>
        <end position="846"/>
    </location>
</feature>
<protein>
    <submittedName>
        <fullName evidence="2">EAL domain-containing protein</fullName>
    </submittedName>
</protein>
<dbReference type="PANTHER" id="PTHR33121:SF79">
    <property type="entry name" value="CYCLIC DI-GMP PHOSPHODIESTERASE PDED-RELATED"/>
    <property type="match status" value="1"/>
</dbReference>
<dbReference type="InterPro" id="IPR013702">
    <property type="entry name" value="FIST_domain_N"/>
</dbReference>
<organism evidence="2 3">
    <name type="scientific">Corallincola platygyrae</name>
    <dbReference type="NCBI Taxonomy" id="1193278"/>
    <lineage>
        <taxon>Bacteria</taxon>
        <taxon>Pseudomonadati</taxon>
        <taxon>Pseudomonadota</taxon>
        <taxon>Gammaproteobacteria</taxon>
        <taxon>Alteromonadales</taxon>
        <taxon>Psychromonadaceae</taxon>
        <taxon>Corallincola</taxon>
    </lineage>
</organism>